<dbReference type="RefSeq" id="WP_034586404.1">
    <property type="nucleotide sequence ID" value="NZ_JRPE02000002.1"/>
</dbReference>
<sequence length="103" mass="11553">MVIKFQKKSKLKKILNKSPISLEEVPGTSRIGIDGGSITVVGFITEYGLRIHKGKLEFSAHSEEIELIGVDGEYAEKIIEKLVVLTAYTLFLQKKKKFVKKAM</sequence>
<comment type="caution">
    <text evidence="1">The sequence shown here is derived from an EMBL/GenBank/DDBJ whole genome shotgun (WGS) entry which is preliminary data.</text>
</comment>
<reference evidence="1 2" key="1">
    <citation type="journal article" date="2014" name="Genome Announc.">
        <title>Draft genome sequences of eight enterohepatic helicobacter species isolated from both laboratory and wild rodents.</title>
        <authorList>
            <person name="Sheh A."/>
            <person name="Shen Z."/>
            <person name="Fox J.G."/>
        </authorList>
    </citation>
    <scope>NUCLEOTIDE SEQUENCE [LARGE SCALE GENOMIC DNA]</scope>
    <source>
        <strain evidence="1 2">MIT 96-1001</strain>
    </source>
</reference>
<dbReference type="Proteomes" id="UP000029921">
    <property type="component" value="Unassembled WGS sequence"/>
</dbReference>
<dbReference type="AlphaFoldDB" id="A0A4U8T4B5"/>
<organism evidence="1 2">
    <name type="scientific">Helicobacter magdeburgensis</name>
    <dbReference type="NCBI Taxonomy" id="471858"/>
    <lineage>
        <taxon>Bacteria</taxon>
        <taxon>Pseudomonadati</taxon>
        <taxon>Campylobacterota</taxon>
        <taxon>Epsilonproteobacteria</taxon>
        <taxon>Campylobacterales</taxon>
        <taxon>Helicobacteraceae</taxon>
        <taxon>Helicobacter</taxon>
    </lineage>
</organism>
<keyword evidence="2" id="KW-1185">Reference proteome</keyword>
<evidence type="ECO:0000313" key="2">
    <source>
        <dbReference type="Proteomes" id="UP000029921"/>
    </source>
</evidence>
<evidence type="ECO:0000313" key="1">
    <source>
        <dbReference type="EMBL" id="TLD93357.1"/>
    </source>
</evidence>
<protein>
    <submittedName>
        <fullName evidence="1">Uncharacterized protein</fullName>
    </submittedName>
</protein>
<gene>
    <name evidence="1" type="ORF">LS74_001100</name>
</gene>
<name>A0A4U8T4B5_9HELI</name>
<dbReference type="EMBL" id="JRPE02000002">
    <property type="protein sequence ID" value="TLD93357.1"/>
    <property type="molecule type" value="Genomic_DNA"/>
</dbReference>
<accession>A0A4U8T4B5</accession>
<proteinExistence type="predicted"/>